<proteinExistence type="predicted"/>
<evidence type="ECO:0000313" key="2">
    <source>
        <dbReference type="EMBL" id="QSR87150.1"/>
    </source>
</evidence>
<accession>A0ABX7PVV5</accession>
<keyword evidence="1" id="KW-0812">Transmembrane</keyword>
<gene>
    <name evidence="2" type="ORF">EM20IM_02050</name>
</gene>
<dbReference type="RefSeq" id="WP_206847601.1">
    <property type="nucleotide sequence ID" value="NZ_CP065956.1"/>
</dbReference>
<protein>
    <submittedName>
        <fullName evidence="2">Uncharacterized protein</fullName>
    </submittedName>
</protein>
<keyword evidence="3" id="KW-1185">Reference proteome</keyword>
<organism evidence="2 3">
    <name type="scientific">Candidatus Methylacidiphilum infernorum</name>
    <dbReference type="NCBI Taxonomy" id="511746"/>
    <lineage>
        <taxon>Bacteria</taxon>
        <taxon>Pseudomonadati</taxon>
        <taxon>Verrucomicrobiota</taxon>
        <taxon>Methylacidiphilae</taxon>
        <taxon>Methylacidiphilales</taxon>
        <taxon>Methylacidiphilaceae</taxon>
        <taxon>Methylacidiphilum (ex Ratnadevi et al. 2023)</taxon>
    </lineage>
</organism>
<name>A0ABX7PVV5_9BACT</name>
<keyword evidence="1" id="KW-0472">Membrane</keyword>
<dbReference type="Proteomes" id="UP000663088">
    <property type="component" value="Chromosome"/>
</dbReference>
<feature type="transmembrane region" description="Helical" evidence="1">
    <location>
        <begin position="17"/>
        <end position="36"/>
    </location>
</feature>
<reference evidence="2 3" key="1">
    <citation type="submission" date="2020-12" db="EMBL/GenBank/DDBJ databases">
        <authorList>
            <person name="Awala S.I."/>
            <person name="Gwak J.-H."/>
            <person name="Kim S.-J."/>
            <person name="Rhee S.-K."/>
        </authorList>
    </citation>
    <scope>NUCLEOTIDE SEQUENCE [LARGE SCALE GENOMIC DNA]</scope>
    <source>
        <strain evidence="2 3">IT5</strain>
    </source>
</reference>
<dbReference type="EMBL" id="CP065956">
    <property type="protein sequence ID" value="QSR87150.1"/>
    <property type="molecule type" value="Genomic_DNA"/>
</dbReference>
<keyword evidence="1" id="KW-1133">Transmembrane helix</keyword>
<evidence type="ECO:0000256" key="1">
    <source>
        <dbReference type="SAM" id="Phobius"/>
    </source>
</evidence>
<sequence>MKWNGIPGEKHFPFSQLLTYGAVIKLLFFSLGYWIFHSPSFAENKRKKDLSFYLVPLPCDYASCSARWVHGQVCSREKPHETLKGSAEGRLAVIPIECPEWYGWVEGRHEGVGAGIDYMCDKLVLVEKKAGSPRTLEIRSSNPFIDGWLFCQVEGIKGRAVALRSRRLNGQMLIEVFDLTNGKKIKVENELEASFGREPWEQLLREDVDFLPYIFYHGADSGGDGDYPVAASGLFDQEKKSTRIVLVLRSGKRIEMDNLGLCRDFKIARNGNVGWVKEPGGEKSWSYLEFYGREGIFLRIFGKYPQIQNWYFEKGGQGVVFSSIGPSQGPFYERYDLTLGKRIDYDEASLDQWLELKPWGKPIESEGKTTFWVSRLELISGKNSGKANQEEPPWALQR</sequence>
<evidence type="ECO:0000313" key="3">
    <source>
        <dbReference type="Proteomes" id="UP000663088"/>
    </source>
</evidence>